<keyword evidence="1" id="KW-1133">Transmembrane helix</keyword>
<dbReference type="GO" id="GO:0004175">
    <property type="term" value="F:endopeptidase activity"/>
    <property type="evidence" value="ECO:0007669"/>
    <property type="project" value="UniProtKB-ARBA"/>
</dbReference>
<keyword evidence="1" id="KW-0812">Transmembrane</keyword>
<comment type="caution">
    <text evidence="3">The sequence shown here is derived from an EMBL/GenBank/DDBJ whole genome shotgun (WGS) entry which is preliminary data.</text>
</comment>
<feature type="transmembrane region" description="Helical" evidence="1">
    <location>
        <begin position="146"/>
        <end position="165"/>
    </location>
</feature>
<dbReference type="GO" id="GO:0006508">
    <property type="term" value="P:proteolysis"/>
    <property type="evidence" value="ECO:0007669"/>
    <property type="project" value="UniProtKB-KW"/>
</dbReference>
<name>A0AAE3ZQY9_9ACTN</name>
<feature type="domain" description="CAAX prenyl protease 2/Lysostaphin resistance protein A-like" evidence="2">
    <location>
        <begin position="115"/>
        <end position="207"/>
    </location>
</feature>
<dbReference type="RefSeq" id="WP_310414642.1">
    <property type="nucleotide sequence ID" value="NZ_JAVDYC010000001.1"/>
</dbReference>
<feature type="transmembrane region" description="Helical" evidence="1">
    <location>
        <begin position="171"/>
        <end position="191"/>
    </location>
</feature>
<dbReference type="AlphaFoldDB" id="A0AAE3ZQY9"/>
<dbReference type="Proteomes" id="UP001183629">
    <property type="component" value="Unassembled WGS sequence"/>
</dbReference>
<reference evidence="3 4" key="1">
    <citation type="submission" date="2023-07" db="EMBL/GenBank/DDBJ databases">
        <title>Sequencing the genomes of 1000 actinobacteria strains.</title>
        <authorList>
            <person name="Klenk H.-P."/>
        </authorList>
    </citation>
    <scope>NUCLEOTIDE SEQUENCE [LARGE SCALE GENOMIC DNA]</scope>
    <source>
        <strain evidence="3 4">DSM 44711</strain>
    </source>
</reference>
<dbReference type="Pfam" id="PF02517">
    <property type="entry name" value="Rce1-like"/>
    <property type="match status" value="1"/>
</dbReference>
<keyword evidence="4" id="KW-1185">Reference proteome</keyword>
<keyword evidence="1" id="KW-0472">Membrane</keyword>
<gene>
    <name evidence="3" type="ORF">J2S44_003415</name>
</gene>
<dbReference type="PANTHER" id="PTHR39430">
    <property type="entry name" value="MEMBRANE-ASSOCIATED PROTEASE-RELATED"/>
    <property type="match status" value="1"/>
</dbReference>
<evidence type="ECO:0000256" key="1">
    <source>
        <dbReference type="SAM" id="Phobius"/>
    </source>
</evidence>
<keyword evidence="3" id="KW-0645">Protease</keyword>
<evidence type="ECO:0000259" key="2">
    <source>
        <dbReference type="Pfam" id="PF02517"/>
    </source>
</evidence>
<dbReference type="InterPro" id="IPR003675">
    <property type="entry name" value="Rce1/LyrA-like_dom"/>
</dbReference>
<dbReference type="PANTHER" id="PTHR39430:SF1">
    <property type="entry name" value="PROTEASE"/>
    <property type="match status" value="1"/>
</dbReference>
<dbReference type="EMBL" id="JAVDYC010000001">
    <property type="protein sequence ID" value="MDR7323165.1"/>
    <property type="molecule type" value="Genomic_DNA"/>
</dbReference>
<feature type="transmembrane region" description="Helical" evidence="1">
    <location>
        <begin position="84"/>
        <end position="107"/>
    </location>
</feature>
<feature type="transmembrane region" description="Helical" evidence="1">
    <location>
        <begin position="243"/>
        <end position="264"/>
    </location>
</feature>
<keyword evidence="3" id="KW-0378">Hydrolase</keyword>
<dbReference type="GO" id="GO:0080120">
    <property type="term" value="P:CAAX-box protein maturation"/>
    <property type="evidence" value="ECO:0007669"/>
    <property type="project" value="UniProtKB-ARBA"/>
</dbReference>
<proteinExistence type="predicted"/>
<protein>
    <submittedName>
        <fullName evidence="3">Membrane protease YdiL (CAAX protease family)</fullName>
    </submittedName>
</protein>
<feature type="transmembrane region" description="Helical" evidence="1">
    <location>
        <begin position="113"/>
        <end position="134"/>
    </location>
</feature>
<organism evidence="3 4">
    <name type="scientific">Catenuloplanes niger</name>
    <dbReference type="NCBI Taxonomy" id="587534"/>
    <lineage>
        <taxon>Bacteria</taxon>
        <taxon>Bacillati</taxon>
        <taxon>Actinomycetota</taxon>
        <taxon>Actinomycetes</taxon>
        <taxon>Micromonosporales</taxon>
        <taxon>Micromonosporaceae</taxon>
        <taxon>Catenuloplanes</taxon>
    </lineage>
</organism>
<evidence type="ECO:0000313" key="3">
    <source>
        <dbReference type="EMBL" id="MDR7323165.1"/>
    </source>
</evidence>
<accession>A0AAE3ZQY9</accession>
<feature type="transmembrane region" description="Helical" evidence="1">
    <location>
        <begin position="40"/>
        <end position="60"/>
    </location>
</feature>
<evidence type="ECO:0000313" key="4">
    <source>
        <dbReference type="Proteomes" id="UP001183629"/>
    </source>
</evidence>
<feature type="transmembrane region" description="Helical" evidence="1">
    <location>
        <begin position="203"/>
        <end position="223"/>
    </location>
</feature>
<sequence>MITPRQEQLRRFRFPILLGAMAAVLAAARGINVLAAFDPLVALLTGLLTSVAAIALYVWLNRRVEGREATEVSRNGMWAGLRKGILLGFALFLATILLIGVLGGWVSLRWHSVGAFLVTMGMMASVAVNEELLFRGVVFRILEERAGSVVAVVVSSAFFGLTHLVNAGATLWGAIAIGLAGGTLTAACYLLTRSLWPPIGLHFAWNFAELGVFGNATSGTPGGDTGLLHLALDTSRTALTGGAFGPEASPVAMLVCAVPAVLLLRRARRAGRFRSRAR</sequence>